<proteinExistence type="predicted"/>
<protein>
    <recommendedName>
        <fullName evidence="2">HNH endonuclease</fullName>
    </recommendedName>
</protein>
<gene>
    <name evidence="1" type="ORF">LCGC14_1184210</name>
</gene>
<organism evidence="1">
    <name type="scientific">marine sediment metagenome</name>
    <dbReference type="NCBI Taxonomy" id="412755"/>
    <lineage>
        <taxon>unclassified sequences</taxon>
        <taxon>metagenomes</taxon>
        <taxon>ecological metagenomes</taxon>
    </lineage>
</organism>
<accession>A0A0F9M922</accession>
<name>A0A0F9M922_9ZZZZ</name>
<evidence type="ECO:0008006" key="2">
    <source>
        <dbReference type="Google" id="ProtNLM"/>
    </source>
</evidence>
<dbReference type="AlphaFoldDB" id="A0A0F9M922"/>
<reference evidence="1" key="1">
    <citation type="journal article" date="2015" name="Nature">
        <title>Complex archaea that bridge the gap between prokaryotes and eukaryotes.</title>
        <authorList>
            <person name="Spang A."/>
            <person name="Saw J.H."/>
            <person name="Jorgensen S.L."/>
            <person name="Zaremba-Niedzwiedzka K."/>
            <person name="Martijn J."/>
            <person name="Lind A.E."/>
            <person name="van Eijk R."/>
            <person name="Schleper C."/>
            <person name="Guy L."/>
            <person name="Ettema T.J."/>
        </authorList>
    </citation>
    <scope>NUCLEOTIDE SEQUENCE</scope>
</reference>
<dbReference type="EMBL" id="LAZR01005957">
    <property type="protein sequence ID" value="KKM95826.1"/>
    <property type="molecule type" value="Genomic_DNA"/>
</dbReference>
<sequence length="143" mass="16387">MLNIELVPSTCWYSNLRSNLTKAQWDHLRKNCYRAAGYVCEVCSGKGPKWPLECHEIWNFNDETHTQTLTGLIALCPSCHEVKHIGLAGKRGRGEIARDHLAGVNGWTTYEAEAFIEDSFLVWSERSKFEWTLDISWVEDNLA</sequence>
<comment type="caution">
    <text evidence="1">The sequence shown here is derived from an EMBL/GenBank/DDBJ whole genome shotgun (WGS) entry which is preliminary data.</text>
</comment>
<evidence type="ECO:0000313" key="1">
    <source>
        <dbReference type="EMBL" id="KKM95826.1"/>
    </source>
</evidence>